<reference evidence="1" key="1">
    <citation type="submission" date="2022-07" db="EMBL/GenBank/DDBJ databases">
        <title>Phylogenomic reconstructions and comparative analyses of Kickxellomycotina fungi.</title>
        <authorList>
            <person name="Reynolds N.K."/>
            <person name="Stajich J.E."/>
            <person name="Barry K."/>
            <person name="Grigoriev I.V."/>
            <person name="Crous P."/>
            <person name="Smith M.E."/>
        </authorList>
    </citation>
    <scope>NUCLEOTIDE SEQUENCE</scope>
    <source>
        <strain evidence="1">CBS 190363</strain>
    </source>
</reference>
<protein>
    <submittedName>
        <fullName evidence="1">B-type cyclin</fullName>
    </submittedName>
</protein>
<proteinExistence type="predicted"/>
<name>A0ACC1M2A0_9FUNG</name>
<keyword evidence="2" id="KW-1185">Reference proteome</keyword>
<accession>A0ACC1M2A0</accession>
<gene>
    <name evidence="1" type="primary">CLB4_1</name>
    <name evidence="1" type="ORF">IWW38_003488</name>
</gene>
<dbReference type="Proteomes" id="UP001139981">
    <property type="component" value="Unassembled WGS sequence"/>
</dbReference>
<sequence length="628" mass="67458">MPLRSRIPVRKPVAGVADENKVGTVAGRMAKDGGENAQSAAKILSAAPAALDFSSAAAAPKAGAAKVFGAAASRVAMPAKVFGAQSGRPAAGVRPRSAFGDTANVKVFTGAAAKLTKPEEAATKINGDKPLARAGRVALGNGSGLTAGIGNTKQGLPLARSRLPVISARPTGVAAAATTAVIGNRPISKPSAAFGARRPVVSKALTATAELVAVPAAAASKRARTAAAASIPDPSTVLGKHTRSGRMAMRASSADSIETTSTLAQSSDAGAQEELASETQSTDTTPTVCSSGFCEAKLGELKLVDVDTIDYALAHTGLLGEKPISMEEINEFEADVVATDTTLVPEFSDDIFGYMRELEVRLMPNPRYIALQPALTWNTRAVLVEWIVQVHEQYNLLPESLYLAVNLVDRFLSTKEIAVSKLQLVGAVCLLLATKYEEIHVPSVKDIEYMVDGNYSVADILQAERYVLRLLNFDMGWPGPLSFLRRISKADTYDPVTRTLAKYLMEVTLMDERFIGVPCSKVAALSHYLSMRFLDKGPWTRAFAFYSGYFESELTPFVPVLVRQLLDHTKHRAIFDKYSSRQYMRASEYVLQWFKINDVKYLLEVTNGDHAPESQSAQPTNYPNLPLF</sequence>
<comment type="caution">
    <text evidence="1">The sequence shown here is derived from an EMBL/GenBank/DDBJ whole genome shotgun (WGS) entry which is preliminary data.</text>
</comment>
<evidence type="ECO:0000313" key="2">
    <source>
        <dbReference type="Proteomes" id="UP001139981"/>
    </source>
</evidence>
<dbReference type="EMBL" id="JANBVB010000906">
    <property type="protein sequence ID" value="KAJ2891758.1"/>
    <property type="molecule type" value="Genomic_DNA"/>
</dbReference>
<evidence type="ECO:0000313" key="1">
    <source>
        <dbReference type="EMBL" id="KAJ2891758.1"/>
    </source>
</evidence>
<organism evidence="1 2">
    <name type="scientific">Coemansia aciculifera</name>
    <dbReference type="NCBI Taxonomy" id="417176"/>
    <lineage>
        <taxon>Eukaryota</taxon>
        <taxon>Fungi</taxon>
        <taxon>Fungi incertae sedis</taxon>
        <taxon>Zoopagomycota</taxon>
        <taxon>Kickxellomycotina</taxon>
        <taxon>Kickxellomycetes</taxon>
        <taxon>Kickxellales</taxon>
        <taxon>Kickxellaceae</taxon>
        <taxon>Coemansia</taxon>
    </lineage>
</organism>